<name>A0ACC1AQB2_9ROSI</name>
<reference evidence="2" key="1">
    <citation type="journal article" date="2023" name="G3 (Bethesda)">
        <title>Genome assembly and association tests identify interacting loci associated with vigor, precocity, and sex in interspecific pistachio rootstocks.</title>
        <authorList>
            <person name="Palmer W."/>
            <person name="Jacygrad E."/>
            <person name="Sagayaradj S."/>
            <person name="Cavanaugh K."/>
            <person name="Han R."/>
            <person name="Bertier L."/>
            <person name="Beede B."/>
            <person name="Kafkas S."/>
            <person name="Golino D."/>
            <person name="Preece J."/>
            <person name="Michelmore R."/>
        </authorList>
    </citation>
    <scope>NUCLEOTIDE SEQUENCE [LARGE SCALE GENOMIC DNA]</scope>
</reference>
<organism evidence="1 2">
    <name type="scientific">Pistacia atlantica</name>
    <dbReference type="NCBI Taxonomy" id="434234"/>
    <lineage>
        <taxon>Eukaryota</taxon>
        <taxon>Viridiplantae</taxon>
        <taxon>Streptophyta</taxon>
        <taxon>Embryophyta</taxon>
        <taxon>Tracheophyta</taxon>
        <taxon>Spermatophyta</taxon>
        <taxon>Magnoliopsida</taxon>
        <taxon>eudicotyledons</taxon>
        <taxon>Gunneridae</taxon>
        <taxon>Pentapetalae</taxon>
        <taxon>rosids</taxon>
        <taxon>malvids</taxon>
        <taxon>Sapindales</taxon>
        <taxon>Anacardiaceae</taxon>
        <taxon>Pistacia</taxon>
    </lineage>
</organism>
<comment type="caution">
    <text evidence="1">The sequence shown here is derived from an EMBL/GenBank/DDBJ whole genome shotgun (WGS) entry which is preliminary data.</text>
</comment>
<evidence type="ECO:0000313" key="1">
    <source>
        <dbReference type="EMBL" id="KAJ0088852.1"/>
    </source>
</evidence>
<evidence type="ECO:0000313" key="2">
    <source>
        <dbReference type="Proteomes" id="UP001164250"/>
    </source>
</evidence>
<accession>A0ACC1AQB2</accession>
<protein>
    <submittedName>
        <fullName evidence="1">Uncharacterized protein</fullName>
    </submittedName>
</protein>
<dbReference type="EMBL" id="CM047905">
    <property type="protein sequence ID" value="KAJ0088852.1"/>
    <property type="molecule type" value="Genomic_DNA"/>
</dbReference>
<sequence>MEISLFCDELWLSNPDETSHEPKQRILERCPGYSFYNTKEDWEQASIICFKKELSYIPETWIFRSRSRLNLCYGTVFNAANHLDRFISMNQCHGWKCWMIELLSVACLSVASKFTETSAPLLQEIQLEDLEHWFESSTIRRMELTLLQTLGWHLGCVTPYSYVELLLSNVDSLESHLHNQLTTRFTQLLLGAMLDFKLLEFRPSLIAVSALRCCLDEIIPSSCSHLASTTSLLNQFQKDDHLKCHMIMKSRMVDPLSNILVSGQLHNWPSSPVTVLVKERIDIYDSQVDLSMFKLPGSNINTESCRKRKRQLLEH</sequence>
<proteinExistence type="predicted"/>
<gene>
    <name evidence="1" type="ORF">Patl1_31830</name>
</gene>
<dbReference type="Proteomes" id="UP001164250">
    <property type="component" value="Chromosome 9"/>
</dbReference>
<keyword evidence="2" id="KW-1185">Reference proteome</keyword>